<sequence length="137" mass="15822">MNNLQISKYWEDNDLLEIKVSAESEFVKIHQLCYVQDVYLKGIGEKIIAYSFDYNEGCYVEFGQKEGNFTPAFSLDFLKADASGHVKIEVDMEIADNPDRAHRCKFYIDSEVGLIEQFGKNLIRLVENKQDEVLLNN</sequence>
<comment type="caution">
    <text evidence="1">The sequence shown here is derived from an EMBL/GenBank/DDBJ whole genome shotgun (WGS) entry which is preliminary data.</text>
</comment>
<evidence type="ECO:0000313" key="1">
    <source>
        <dbReference type="EMBL" id="HAA9722953.1"/>
    </source>
</evidence>
<dbReference type="AlphaFoldDB" id="A0A6X4QPN8"/>
<gene>
    <name evidence="1" type="ORF">GIH49_12495</name>
</gene>
<dbReference type="Proteomes" id="UP000844471">
    <property type="component" value="Unassembled WGS sequence"/>
</dbReference>
<reference evidence="1" key="2">
    <citation type="submission" date="2019-11" db="EMBL/GenBank/DDBJ databases">
        <authorList>
            <consortium name="NCBI Pathogen Detection Project"/>
        </authorList>
    </citation>
    <scope>NUCLEOTIDE SEQUENCE</scope>
    <source>
        <strain evidence="1">HPB3501</strain>
    </source>
</reference>
<name>A0A6X4QPN8_LISMN</name>
<dbReference type="EMBL" id="DAAEZQ010000007">
    <property type="protein sequence ID" value="HAA9722953.1"/>
    <property type="molecule type" value="Genomic_DNA"/>
</dbReference>
<organism evidence="1">
    <name type="scientific">Listeria monocytogenes</name>
    <dbReference type="NCBI Taxonomy" id="1639"/>
    <lineage>
        <taxon>Bacteria</taxon>
        <taxon>Bacillati</taxon>
        <taxon>Bacillota</taxon>
        <taxon>Bacilli</taxon>
        <taxon>Bacillales</taxon>
        <taxon>Listeriaceae</taxon>
        <taxon>Listeria</taxon>
    </lineage>
</organism>
<protein>
    <submittedName>
        <fullName evidence="1">Uncharacterized protein</fullName>
    </submittedName>
</protein>
<dbReference type="RefSeq" id="WP_069009752.1">
    <property type="nucleotide sequence ID" value="NZ_JBEQPU010000001.1"/>
</dbReference>
<accession>A0A6X4QPN8</accession>
<proteinExistence type="predicted"/>
<reference evidence="1" key="1">
    <citation type="journal article" date="2018" name="Genome Biol.">
        <title>SKESA: strategic k-mer extension for scrupulous assemblies.</title>
        <authorList>
            <person name="Souvorov A."/>
            <person name="Agarwala R."/>
            <person name="Lipman D.J."/>
        </authorList>
    </citation>
    <scope>NUCLEOTIDE SEQUENCE [LARGE SCALE GENOMIC DNA]</scope>
    <source>
        <strain evidence="1">HPB3501</strain>
    </source>
</reference>